<name>A0ABR2MIC5_9ASPA</name>
<evidence type="ECO:0000313" key="1">
    <source>
        <dbReference type="EMBL" id="KAK8963305.1"/>
    </source>
</evidence>
<comment type="caution">
    <text evidence="1">The sequence shown here is derived from an EMBL/GenBank/DDBJ whole genome shotgun (WGS) entry which is preliminary data.</text>
</comment>
<evidence type="ECO:0000313" key="2">
    <source>
        <dbReference type="Proteomes" id="UP001412067"/>
    </source>
</evidence>
<sequence>MWVVRGVLSDFVAERIGGRITTLFLYCWRPIATIYQPLAPFCRQSVKQPIILTIVADEDRSPIRVRGWAVQEMHCTVQCARSNRCEGISARAEMRARFDLSRTALRSVR</sequence>
<accession>A0ABR2MIC5</accession>
<dbReference type="EMBL" id="JBBWWR010000007">
    <property type="protein sequence ID" value="KAK8963305.1"/>
    <property type="molecule type" value="Genomic_DNA"/>
</dbReference>
<proteinExistence type="predicted"/>
<gene>
    <name evidence="1" type="ORF">KSP40_PGU018358</name>
</gene>
<organism evidence="1 2">
    <name type="scientific">Platanthera guangdongensis</name>
    <dbReference type="NCBI Taxonomy" id="2320717"/>
    <lineage>
        <taxon>Eukaryota</taxon>
        <taxon>Viridiplantae</taxon>
        <taxon>Streptophyta</taxon>
        <taxon>Embryophyta</taxon>
        <taxon>Tracheophyta</taxon>
        <taxon>Spermatophyta</taxon>
        <taxon>Magnoliopsida</taxon>
        <taxon>Liliopsida</taxon>
        <taxon>Asparagales</taxon>
        <taxon>Orchidaceae</taxon>
        <taxon>Orchidoideae</taxon>
        <taxon>Orchideae</taxon>
        <taxon>Orchidinae</taxon>
        <taxon>Platanthera</taxon>
    </lineage>
</organism>
<protein>
    <submittedName>
        <fullName evidence="1">Uncharacterized protein</fullName>
    </submittedName>
</protein>
<reference evidence="1 2" key="1">
    <citation type="journal article" date="2022" name="Nat. Plants">
        <title>Genomes of leafy and leafless Platanthera orchids illuminate the evolution of mycoheterotrophy.</title>
        <authorList>
            <person name="Li M.H."/>
            <person name="Liu K.W."/>
            <person name="Li Z."/>
            <person name="Lu H.C."/>
            <person name="Ye Q.L."/>
            <person name="Zhang D."/>
            <person name="Wang J.Y."/>
            <person name="Li Y.F."/>
            <person name="Zhong Z.M."/>
            <person name="Liu X."/>
            <person name="Yu X."/>
            <person name="Liu D.K."/>
            <person name="Tu X.D."/>
            <person name="Liu B."/>
            <person name="Hao Y."/>
            <person name="Liao X.Y."/>
            <person name="Jiang Y.T."/>
            <person name="Sun W.H."/>
            <person name="Chen J."/>
            <person name="Chen Y.Q."/>
            <person name="Ai Y."/>
            <person name="Zhai J.W."/>
            <person name="Wu S.S."/>
            <person name="Zhou Z."/>
            <person name="Hsiao Y.Y."/>
            <person name="Wu W.L."/>
            <person name="Chen Y.Y."/>
            <person name="Lin Y.F."/>
            <person name="Hsu J.L."/>
            <person name="Li C.Y."/>
            <person name="Wang Z.W."/>
            <person name="Zhao X."/>
            <person name="Zhong W.Y."/>
            <person name="Ma X.K."/>
            <person name="Ma L."/>
            <person name="Huang J."/>
            <person name="Chen G.Z."/>
            <person name="Huang M.Z."/>
            <person name="Huang L."/>
            <person name="Peng D.H."/>
            <person name="Luo Y.B."/>
            <person name="Zou S.Q."/>
            <person name="Chen S.P."/>
            <person name="Lan S."/>
            <person name="Tsai W.C."/>
            <person name="Van de Peer Y."/>
            <person name="Liu Z.J."/>
        </authorList>
    </citation>
    <scope>NUCLEOTIDE SEQUENCE [LARGE SCALE GENOMIC DNA]</scope>
    <source>
        <strain evidence="1">Lor288</strain>
    </source>
</reference>
<dbReference type="Proteomes" id="UP001412067">
    <property type="component" value="Unassembled WGS sequence"/>
</dbReference>
<keyword evidence="2" id="KW-1185">Reference proteome</keyword>